<dbReference type="AlphaFoldDB" id="A0A0J8BH84"/>
<protein>
    <submittedName>
        <fullName evidence="1">Uncharacterized protein</fullName>
    </submittedName>
</protein>
<organism evidence="1 2">
    <name type="scientific">Beta vulgaris subsp. vulgaris</name>
    <name type="common">Beet</name>
    <dbReference type="NCBI Taxonomy" id="3555"/>
    <lineage>
        <taxon>Eukaryota</taxon>
        <taxon>Viridiplantae</taxon>
        <taxon>Streptophyta</taxon>
        <taxon>Embryophyta</taxon>
        <taxon>Tracheophyta</taxon>
        <taxon>Spermatophyta</taxon>
        <taxon>Magnoliopsida</taxon>
        <taxon>eudicotyledons</taxon>
        <taxon>Gunneridae</taxon>
        <taxon>Pentapetalae</taxon>
        <taxon>Caryophyllales</taxon>
        <taxon>Chenopodiaceae</taxon>
        <taxon>Betoideae</taxon>
        <taxon>Beta</taxon>
    </lineage>
</organism>
<evidence type="ECO:0000313" key="1">
    <source>
        <dbReference type="EMBL" id="KMS65085.1"/>
    </source>
</evidence>
<dbReference type="EMBL" id="KQ114942">
    <property type="protein sequence ID" value="KMS65085.1"/>
    <property type="molecule type" value="Genomic_DNA"/>
</dbReference>
<evidence type="ECO:0000313" key="2">
    <source>
        <dbReference type="Proteomes" id="UP000035740"/>
    </source>
</evidence>
<dbReference type="Gramene" id="KMS65085">
    <property type="protein sequence ID" value="KMS65085"/>
    <property type="gene ID" value="BVRB_039600"/>
</dbReference>
<dbReference type="Proteomes" id="UP000035740">
    <property type="component" value="Unassembled WGS sequence"/>
</dbReference>
<proteinExistence type="predicted"/>
<name>A0A0J8BH84_BETVV</name>
<keyword evidence="2" id="KW-1185">Reference proteome</keyword>
<gene>
    <name evidence="1" type="ORF">BVRB_039600</name>
</gene>
<sequence>SLMPKIVMLKDAKSKLERGESVNVSALPQLHVMLYCAFSSQKTYKLQAAAQSTNKSELFDSLERDLKNQVTRVYDEAKQALKLDLKEDARIMMAIKVRSERELESLAQIRLRNEPLPMVTRTRRAVTSLRQFEHVGSNQLEVRVVRLSLNKFEVWAARNR</sequence>
<feature type="non-terminal residue" evidence="1">
    <location>
        <position position="1"/>
    </location>
</feature>
<dbReference type="OrthoDB" id="19996at2759"/>
<accession>A0A0J8BH84</accession>
<reference evidence="1 2" key="1">
    <citation type="journal article" date="2014" name="Nature">
        <title>The genome of the recently domesticated crop plant sugar beet (Beta vulgaris).</title>
        <authorList>
            <person name="Dohm J.C."/>
            <person name="Minoche A.E."/>
            <person name="Holtgrawe D."/>
            <person name="Capella-Gutierrez S."/>
            <person name="Zakrzewski F."/>
            <person name="Tafer H."/>
            <person name="Rupp O."/>
            <person name="Sorensen T.R."/>
            <person name="Stracke R."/>
            <person name="Reinhardt R."/>
            <person name="Goesmann A."/>
            <person name="Kraft T."/>
            <person name="Schulz B."/>
            <person name="Stadler P.F."/>
            <person name="Schmidt T."/>
            <person name="Gabaldon T."/>
            <person name="Lehrach H."/>
            <person name="Weisshaar B."/>
            <person name="Himmelbauer H."/>
        </authorList>
    </citation>
    <scope>NUCLEOTIDE SEQUENCE [LARGE SCALE GENOMIC DNA]</scope>
    <source>
        <tissue evidence="1">Taproot</tissue>
    </source>
</reference>